<comment type="caution">
    <text evidence="1">The sequence shown here is derived from an EMBL/GenBank/DDBJ whole genome shotgun (WGS) entry which is preliminary data.</text>
</comment>
<dbReference type="InterPro" id="IPR010349">
    <property type="entry name" value="Asparaginase_II"/>
</dbReference>
<sequence length="341" mass="37064">MTEALVQEFRGGMLENVHYGHICGVDETGRVRYAVGDPAYATFLRSAAKPIQALPFFLERLDEKLGFADEELTVMTASHRALPYHVTALDGMLRKLGLSEESLVCKPTYPLDASARDALVAGGSGPRRVYHNCSGKHLGVLAYCIATGLPTDGYERSEHPAQQRILRLAAELSGCRVEDIVIGTDGCGFPVFGMPLSAMANAFLRLACPDLIADAALRRAAERVGALMNANPDLISADYLICPNLLKDPNIVAKGGAKGIYCFGLRKERLAFALKVTDGSEEEWPSIVASILEQIGYGNEETIRRMRRIGPKDIFNDNGVVIGENRSVFRLRTTGEEASCS</sequence>
<dbReference type="PANTHER" id="PTHR42110:SF1">
    <property type="entry name" value="L-ASPARAGINASE, PUTATIVE (AFU_ORTHOLOGUE AFUA_3G11890)-RELATED"/>
    <property type="match status" value="1"/>
</dbReference>
<gene>
    <name evidence="1" type="ORF">FE782_01710</name>
</gene>
<dbReference type="EMBL" id="VCIW01000001">
    <property type="protein sequence ID" value="TLS54086.1"/>
    <property type="molecule type" value="Genomic_DNA"/>
</dbReference>
<dbReference type="Proteomes" id="UP000309676">
    <property type="component" value="Unassembled WGS sequence"/>
</dbReference>
<organism evidence="1 2">
    <name type="scientific">Paenibacillus antri</name>
    <dbReference type="NCBI Taxonomy" id="2582848"/>
    <lineage>
        <taxon>Bacteria</taxon>
        <taxon>Bacillati</taxon>
        <taxon>Bacillota</taxon>
        <taxon>Bacilli</taxon>
        <taxon>Bacillales</taxon>
        <taxon>Paenibacillaceae</taxon>
        <taxon>Paenibacillus</taxon>
    </lineage>
</organism>
<accession>A0A5R9GHW4</accession>
<dbReference type="RefSeq" id="WP_138191849.1">
    <property type="nucleotide sequence ID" value="NZ_VCIW01000001.1"/>
</dbReference>
<reference evidence="1 2" key="1">
    <citation type="submission" date="2019-05" db="EMBL/GenBank/DDBJ databases">
        <authorList>
            <person name="Narsing Rao M.P."/>
            <person name="Li W.J."/>
        </authorList>
    </citation>
    <scope>NUCLEOTIDE SEQUENCE [LARGE SCALE GENOMIC DNA]</scope>
    <source>
        <strain evidence="1 2">SYSU_K30003</strain>
    </source>
</reference>
<proteinExistence type="predicted"/>
<evidence type="ECO:0000313" key="2">
    <source>
        <dbReference type="Proteomes" id="UP000309676"/>
    </source>
</evidence>
<dbReference type="PANTHER" id="PTHR42110">
    <property type="entry name" value="L-ASPARAGINASE, PUTATIVE (AFU_ORTHOLOGUE AFUA_3G11890)-RELATED"/>
    <property type="match status" value="1"/>
</dbReference>
<protein>
    <submittedName>
        <fullName evidence="1">Asparaginase</fullName>
    </submittedName>
</protein>
<evidence type="ECO:0000313" key="1">
    <source>
        <dbReference type="EMBL" id="TLS54086.1"/>
    </source>
</evidence>
<dbReference type="OrthoDB" id="9770793at2"/>
<dbReference type="AlphaFoldDB" id="A0A5R9GHW4"/>
<name>A0A5R9GHW4_9BACL</name>
<keyword evidence="2" id="KW-1185">Reference proteome</keyword>
<dbReference type="Pfam" id="PF06089">
    <property type="entry name" value="Asparaginase_II"/>
    <property type="match status" value="1"/>
</dbReference>